<keyword evidence="1" id="KW-1133">Transmembrane helix</keyword>
<keyword evidence="3" id="KW-1185">Reference proteome</keyword>
<dbReference type="EMBL" id="CP007389">
    <property type="protein sequence ID" value="APT74269.1"/>
    <property type="molecule type" value="Genomic_DNA"/>
</dbReference>
<evidence type="ECO:0000313" key="2">
    <source>
        <dbReference type="EMBL" id="APT74269.1"/>
    </source>
</evidence>
<gene>
    <name evidence="2" type="ORF">BW47_07065</name>
</gene>
<protein>
    <submittedName>
        <fullName evidence="2">Uncharacterized protein</fullName>
    </submittedName>
</protein>
<evidence type="ECO:0000256" key="1">
    <source>
        <dbReference type="SAM" id="Phobius"/>
    </source>
</evidence>
<evidence type="ECO:0000313" key="3">
    <source>
        <dbReference type="Proteomes" id="UP000185490"/>
    </source>
</evidence>
<keyword evidence="1" id="KW-0472">Membrane</keyword>
<accession>A0ABN4UW61</accession>
<proteinExistence type="predicted"/>
<name>A0ABN4UW61_9BACT</name>
<reference evidence="2 3" key="1">
    <citation type="submission" date="2014-02" db="EMBL/GenBank/DDBJ databases">
        <title>Diversity of Thermotogales isolates from hydrothermal vents.</title>
        <authorList>
            <person name="Haverkamp T.H.A."/>
            <person name="Lossouarn J."/>
            <person name="Geslin C."/>
            <person name="Nesbo C.L."/>
        </authorList>
    </citation>
    <scope>NUCLEOTIDE SEQUENCE [LARGE SCALE GENOMIC DNA]</scope>
    <source>
        <strain evidence="2 3">431</strain>
    </source>
</reference>
<sequence length="159" mass="18377">MINVFLVVTFSGALGLLFSVLFAFFIVVSNSFFKYGTFRLFNELMVLGFGVLGWYFFPNGFFQILYFLLLSIFYQLYRIVREIYSIDVRFRILVLALGKDRFEYAIFSLKRVRKRIIGTFFKLLTILIASYSISQSLQALIVGVISLIVGVVLIILKLD</sequence>
<feature type="transmembrane region" description="Helical" evidence="1">
    <location>
        <begin position="139"/>
        <end position="156"/>
    </location>
</feature>
<feature type="transmembrane region" description="Helical" evidence="1">
    <location>
        <begin position="116"/>
        <end position="133"/>
    </location>
</feature>
<organism evidence="2 3">
    <name type="scientific">Thermosipho melanesiensis</name>
    <dbReference type="NCBI Taxonomy" id="46541"/>
    <lineage>
        <taxon>Bacteria</taxon>
        <taxon>Thermotogati</taxon>
        <taxon>Thermotogota</taxon>
        <taxon>Thermotogae</taxon>
        <taxon>Thermotogales</taxon>
        <taxon>Fervidobacteriaceae</taxon>
        <taxon>Thermosipho</taxon>
    </lineage>
</organism>
<keyword evidence="1" id="KW-0812">Transmembrane</keyword>
<feature type="transmembrane region" description="Helical" evidence="1">
    <location>
        <begin position="6"/>
        <end position="28"/>
    </location>
</feature>
<dbReference type="RefSeq" id="WP_012057539.1">
    <property type="nucleotide sequence ID" value="NZ_CP007389.1"/>
</dbReference>
<dbReference type="Proteomes" id="UP000185490">
    <property type="component" value="Chromosome"/>
</dbReference>